<dbReference type="STRING" id="697282.Mettu_1882"/>
<dbReference type="InterPro" id="IPR041500">
    <property type="entry name" value="RecC_C"/>
</dbReference>
<reference evidence="12 13" key="1">
    <citation type="submission" date="2011-06" db="EMBL/GenBank/DDBJ databases">
        <title>Genomic sequence of Methylobacter tundripaludum SV96.</title>
        <authorList>
            <consortium name="US DOE Joint Genome Institute"/>
            <person name="Lucas S."/>
            <person name="Han J."/>
            <person name="Lapidus A."/>
            <person name="Cheng J.-F."/>
            <person name="Goodwin L."/>
            <person name="Pitluck S."/>
            <person name="Held B."/>
            <person name="Detter J.C."/>
            <person name="Han C."/>
            <person name="Tapia R."/>
            <person name="Land M."/>
            <person name="Hauser L."/>
            <person name="Kyrpides N."/>
            <person name="Ivanova N."/>
            <person name="Ovchinnikova G."/>
            <person name="Pagani I."/>
            <person name="Klotz M.G."/>
            <person name="Dispirito A.A."/>
            <person name="Murrell J.C."/>
            <person name="Dunfield P."/>
            <person name="Kalyuzhnaya M.G."/>
            <person name="Svenning M."/>
            <person name="Trotsenko Y.A."/>
            <person name="Stein L.Y."/>
            <person name="Woyke T."/>
        </authorList>
    </citation>
    <scope>NUCLEOTIDE SEQUENCE [LARGE SCALE GENOMIC DNA]</scope>
    <source>
        <strain evidence="13">ATCC BAA-1195 / DSM 17260 / SV96</strain>
    </source>
</reference>
<dbReference type="GO" id="GO:0000724">
    <property type="term" value="P:double-strand break repair via homologous recombination"/>
    <property type="evidence" value="ECO:0007669"/>
    <property type="project" value="UniProtKB-UniRule"/>
</dbReference>
<keyword evidence="9 10" id="KW-0234">DNA repair</keyword>
<gene>
    <name evidence="10" type="primary">recC</name>
    <name evidence="12" type="ORF">Mettu_1882</name>
</gene>
<dbReference type="GO" id="GO:0005524">
    <property type="term" value="F:ATP binding"/>
    <property type="evidence" value="ECO:0007669"/>
    <property type="project" value="UniProtKB-UniRule"/>
</dbReference>
<dbReference type="PANTHER" id="PTHR30591:SF1">
    <property type="entry name" value="RECBCD ENZYME SUBUNIT RECC"/>
    <property type="match status" value="1"/>
</dbReference>
<dbReference type="PIRSF" id="PIRSF000980">
    <property type="entry name" value="RecC"/>
    <property type="match status" value="1"/>
</dbReference>
<keyword evidence="7 10" id="KW-0067">ATP-binding</keyword>
<comment type="function">
    <text evidence="10">A helicase/nuclease that prepares dsDNA breaks (DSB) for recombinational DNA repair. Binds to DSBs and unwinds DNA via a highly rapid and processive ATP-dependent bidirectional helicase activity. Unwinds dsDNA until it encounters a Chi (crossover hotspot instigator) sequence from the 3' direction. Cuts ssDNA a few nucleotides 3' to the Chi site. The properties and activities of the enzyme are changed at Chi. The Chi-altered holoenzyme produces a long 3'-ssDNA overhang and facilitates RecA-binding to the ssDNA for homologous DNA recombination and repair. Holoenzyme degrades any linearized DNA that is unable to undergo homologous recombination. In the holoenzyme this subunit recognizes the wild-type Chi sequence, and when added to isolated RecB increases its ATP-dependent helicase processivity.</text>
</comment>
<dbReference type="Pfam" id="PF17946">
    <property type="entry name" value="RecC_C"/>
    <property type="match status" value="1"/>
</dbReference>
<accession>G3IWA9</accession>
<evidence type="ECO:0000256" key="9">
    <source>
        <dbReference type="ARBA" id="ARBA00023204"/>
    </source>
</evidence>
<dbReference type="HAMAP" id="MF_01486">
    <property type="entry name" value="RecC"/>
    <property type="match status" value="1"/>
</dbReference>
<dbReference type="SUPFAM" id="SSF52980">
    <property type="entry name" value="Restriction endonuclease-like"/>
    <property type="match status" value="1"/>
</dbReference>
<dbReference type="PANTHER" id="PTHR30591">
    <property type="entry name" value="RECBCD ENZYME SUBUNIT RECC"/>
    <property type="match status" value="1"/>
</dbReference>
<dbReference type="GO" id="GO:0009338">
    <property type="term" value="C:exodeoxyribonuclease V complex"/>
    <property type="evidence" value="ECO:0007669"/>
    <property type="project" value="InterPro"/>
</dbReference>
<keyword evidence="5 10" id="KW-0347">Helicase</keyword>
<sequence length="1077" mass="122704">MFILHSSNKTENLVFHLTAVIENSALASPFAKEVFLIQSQGMERWLSQQLASQFKVWGNYEFLFPGKFFSSLAQNIDSRLSDAAFERNLMLWRIEALLRRLPGMTAETAPGSPRHFLPPWRSEVSQSVGNRCDRLDGEVFLPLTQYLSGENVALKRYQLAQQLAQIFDQYQMMRPDMLAAWQKGQLLHQTATERWQQAVWLQITEQTGNKHRGSLWLDVIAKLNAAEEGAFSAQLPERISVFGLNTMPPLFLSYLEGLSKHCQLHLYLLNPAQDFWADLASKRQRANDENFTGHPLLSTLGQQGREFQEMLLEQAQFDLEPESFELSEAQNNLQRLQNGILNNSLDEQPLQKDDSISIHACHSRMREVEVLKNQLLQGLENDPTLELRDIVVMAPDIQVYEPFISAVFDDIQHAIADRSLRLSNNALDAFIRFLDLSQSRFGWQTVLDLLEQPVVYPGFGLSEVDLELINHWVQDTHVRWGKSAQHKQELGLPELSENTWQATLDRLLMGYAVGSDQDFVADVLPYRDIEGSSALALGGLCDFMQLLFKAGKELKQAKPLKNWSTQLYYYADQLLAAAEPVERQQLNELLAELSAELAAVHNDDVELQVIISWLEGMVAERKSSNGFLRGQLTFCSMLPMRSIPFKVIALLGMNDGEFPKIDRNPTFDLLAQHFRKGDRSRRSDDRYQFLEILLSARQQLIMTYIGQSISHNDAIPPSVVISELLEVLQRGGDLITRHPLQPFSRRYFDGTSDVFSFSEADCETARALSRRGDRPVAQADLWWQGALPPETEETEVIELSELFSFFRHPQRHFMQRQMDLRFSGMEADAEEREPFSVAKLEGYAIYHEWIHEALNGKPVAVKKLQAQGRWLAGVPGELEFDRQQQVINGFVERIKAKNLGEPLDDLPVDISINGYRLVGKLGNLYQHGSLFYRYADLKGKDFVCALLHHLIINAVQPQSSFLLSTDEDLEFMPEHCQPEQLSALIEIYRLGRKQPDAFFVEPAMAYIKQAHKLKASSRASKSALDAAIEQLSRAVEQPYEPELRRLYGNVADLGPVLGESFELQCQSLLQPVWDSTH</sequence>
<evidence type="ECO:0000313" key="12">
    <source>
        <dbReference type="EMBL" id="EGW23044.1"/>
    </source>
</evidence>
<dbReference type="InterPro" id="IPR006697">
    <property type="entry name" value="RecC"/>
</dbReference>
<comment type="subunit">
    <text evidence="10">Heterotrimer of RecB, RecC and RecD. All subunits contribute to DNA-binding.</text>
</comment>
<evidence type="ECO:0000256" key="1">
    <source>
        <dbReference type="ARBA" id="ARBA00022722"/>
    </source>
</evidence>
<evidence type="ECO:0000256" key="6">
    <source>
        <dbReference type="ARBA" id="ARBA00022839"/>
    </source>
</evidence>
<dbReference type="SUPFAM" id="SSF52540">
    <property type="entry name" value="P-loop containing nucleoside triphosphate hydrolases"/>
    <property type="match status" value="2"/>
</dbReference>
<evidence type="ECO:0000313" key="13">
    <source>
        <dbReference type="Proteomes" id="UP000004664"/>
    </source>
</evidence>
<keyword evidence="1 10" id="KW-0540">Nuclease</keyword>
<comment type="miscellaneous">
    <text evidence="10">In the RecBCD complex, RecB has a slow 3'-5' helicase, an exonuclease activity and loads RecA onto ssDNA, RecD has a fast 5'-3' helicase activity, while RecC stimulates the ATPase and processivity of the RecB helicase and contributes to recognition of the Chi site.</text>
</comment>
<keyword evidence="8 10" id="KW-0238">DNA-binding</keyword>
<evidence type="ECO:0000256" key="5">
    <source>
        <dbReference type="ARBA" id="ARBA00022806"/>
    </source>
</evidence>
<dbReference type="OrthoDB" id="9762834at2"/>
<dbReference type="InterPro" id="IPR011335">
    <property type="entry name" value="Restrct_endonuc-II-like"/>
</dbReference>
<dbReference type="Gene3D" id="3.40.50.10930">
    <property type="match status" value="1"/>
</dbReference>
<proteinExistence type="inferred from homology"/>
<dbReference type="Gene3D" id="1.10.10.160">
    <property type="match status" value="1"/>
</dbReference>
<dbReference type="InterPro" id="IPR013986">
    <property type="entry name" value="DExx_box_DNA_helicase_dom_sf"/>
</dbReference>
<keyword evidence="2 10" id="KW-0547">Nucleotide-binding</keyword>
<feature type="domain" description="RecC C-terminal" evidence="11">
    <location>
        <begin position="795"/>
        <end position="1010"/>
    </location>
</feature>
<evidence type="ECO:0000259" key="11">
    <source>
        <dbReference type="Pfam" id="PF17946"/>
    </source>
</evidence>
<dbReference type="Proteomes" id="UP000004664">
    <property type="component" value="Unassembled WGS sequence"/>
</dbReference>
<dbReference type="NCBIfam" id="TIGR01450">
    <property type="entry name" value="recC"/>
    <property type="match status" value="1"/>
</dbReference>
<keyword evidence="4 10" id="KW-0378">Hydrolase</keyword>
<dbReference type="Gene3D" id="1.10.10.990">
    <property type="match status" value="1"/>
</dbReference>
<dbReference type="Gene3D" id="3.40.50.300">
    <property type="entry name" value="P-loop containing nucleotide triphosphate hydrolases"/>
    <property type="match status" value="2"/>
</dbReference>
<dbReference type="AlphaFoldDB" id="G3IWA9"/>
<comment type="similarity">
    <text evidence="10">Belongs to the RecC family.</text>
</comment>
<keyword evidence="6 10" id="KW-0269">Exonuclease</keyword>
<dbReference type="HOGENOM" id="CLU_007513_1_0_6"/>
<dbReference type="RefSeq" id="WP_006891113.1">
    <property type="nucleotide sequence ID" value="NZ_JH109152.1"/>
</dbReference>
<evidence type="ECO:0000256" key="7">
    <source>
        <dbReference type="ARBA" id="ARBA00022840"/>
    </source>
</evidence>
<keyword evidence="3 10" id="KW-0227">DNA damage</keyword>
<dbReference type="eggNOG" id="COG1330">
    <property type="taxonomic scope" value="Bacteria"/>
</dbReference>
<dbReference type="EMBL" id="JH109152">
    <property type="protein sequence ID" value="EGW23044.1"/>
    <property type="molecule type" value="Genomic_DNA"/>
</dbReference>
<name>G3IWA9_METTV</name>
<dbReference type="GO" id="GO:0003677">
    <property type="term" value="F:DNA binding"/>
    <property type="evidence" value="ECO:0007669"/>
    <property type="project" value="UniProtKB-UniRule"/>
</dbReference>
<organism evidence="12 13">
    <name type="scientific">Methylobacter tundripaludum (strain ATCC BAA-1195 / DSM 17260 / SV96)</name>
    <dbReference type="NCBI Taxonomy" id="697282"/>
    <lineage>
        <taxon>Bacteria</taxon>
        <taxon>Pseudomonadati</taxon>
        <taxon>Pseudomonadota</taxon>
        <taxon>Gammaproteobacteria</taxon>
        <taxon>Methylococcales</taxon>
        <taxon>Methylococcaceae</taxon>
        <taxon>Methylobacter</taxon>
    </lineage>
</organism>
<dbReference type="GO" id="GO:0008854">
    <property type="term" value="F:exodeoxyribonuclease V activity"/>
    <property type="evidence" value="ECO:0007669"/>
    <property type="project" value="InterPro"/>
</dbReference>
<dbReference type="InterPro" id="IPR027417">
    <property type="entry name" value="P-loop_NTPase"/>
</dbReference>
<evidence type="ECO:0000256" key="8">
    <source>
        <dbReference type="ARBA" id="ARBA00023125"/>
    </source>
</evidence>
<evidence type="ECO:0000256" key="10">
    <source>
        <dbReference type="HAMAP-Rule" id="MF_01486"/>
    </source>
</evidence>
<protein>
    <recommendedName>
        <fullName evidence="10">RecBCD enzyme subunit RecC</fullName>
    </recommendedName>
    <alternativeName>
        <fullName evidence="10">Exonuclease V subunit RecC</fullName>
        <shortName evidence="10">ExoV subunit RecC</shortName>
    </alternativeName>
    <alternativeName>
        <fullName evidence="10">Helicase/nuclease RecBCD subunit RecC</fullName>
    </alternativeName>
</protein>
<keyword evidence="13" id="KW-1185">Reference proteome</keyword>
<evidence type="ECO:0000256" key="3">
    <source>
        <dbReference type="ARBA" id="ARBA00022763"/>
    </source>
</evidence>
<dbReference type="Pfam" id="PF04257">
    <property type="entry name" value="Exonuc_V_gamma"/>
    <property type="match status" value="1"/>
</dbReference>
<dbReference type="GO" id="GO:0003678">
    <property type="term" value="F:DNA helicase activity"/>
    <property type="evidence" value="ECO:0007669"/>
    <property type="project" value="UniProtKB-UniRule"/>
</dbReference>
<evidence type="ECO:0000256" key="4">
    <source>
        <dbReference type="ARBA" id="ARBA00022801"/>
    </source>
</evidence>
<evidence type="ECO:0000256" key="2">
    <source>
        <dbReference type="ARBA" id="ARBA00022741"/>
    </source>
</evidence>